<sequence>MSLLHSGDVEEIKMLDFFSQCQKKDEADDVLLMAHGDSNINTELQLLTMNSCDSKHAEIEEKEKNSKKLQLISLQAELERVSNQNMKLRSMLDVLLKNYSSLQNKLLLVKQQKSHQVEEHDDYQKDDMNEDTITVPSGDEDEEQTFTKKRPWGTSKNIRYYSKQASSLACRKVRVAVRARSEAPMIGDGCQWRKYGQKLAKGNPCPKAYYKCTVGSTCPVRKQVQRCAEDKSILITTYEGKHNHPLPQAAISMANTTTAAATMLLSGSITTANKQSINPNPNLFHSIIPNIASTLAFPNTLTLDLTRQQPLCSSQIL</sequence>
<name>A0ACB7VNW9_DIOAL</name>
<protein>
    <submittedName>
        <fullName evidence="1">WRKY domain-containing protein</fullName>
    </submittedName>
</protein>
<gene>
    <name evidence="1" type="ORF">IHE45_07G004100</name>
</gene>
<comment type="caution">
    <text evidence="1">The sequence shown here is derived from an EMBL/GenBank/DDBJ whole genome shotgun (WGS) entry which is preliminary data.</text>
</comment>
<keyword evidence="2" id="KW-1185">Reference proteome</keyword>
<evidence type="ECO:0000313" key="1">
    <source>
        <dbReference type="EMBL" id="KAH7676272.1"/>
    </source>
</evidence>
<reference evidence="2" key="1">
    <citation type="journal article" date="2022" name="Nat. Commun.">
        <title>Chromosome evolution and the genetic basis of agronomically important traits in greater yam.</title>
        <authorList>
            <person name="Bredeson J.V."/>
            <person name="Lyons J.B."/>
            <person name="Oniyinde I.O."/>
            <person name="Okereke N.R."/>
            <person name="Kolade O."/>
            <person name="Nnabue I."/>
            <person name="Nwadili C.O."/>
            <person name="Hribova E."/>
            <person name="Parker M."/>
            <person name="Nwogha J."/>
            <person name="Shu S."/>
            <person name="Carlson J."/>
            <person name="Kariba R."/>
            <person name="Muthemba S."/>
            <person name="Knop K."/>
            <person name="Barton G.J."/>
            <person name="Sherwood A.V."/>
            <person name="Lopez-Montes A."/>
            <person name="Asiedu R."/>
            <person name="Jamnadass R."/>
            <person name="Muchugi A."/>
            <person name="Goodstein D."/>
            <person name="Egesi C.N."/>
            <person name="Featherston J."/>
            <person name="Asfaw A."/>
            <person name="Simpson G.G."/>
            <person name="Dolezel J."/>
            <person name="Hendre P.S."/>
            <person name="Van Deynze A."/>
            <person name="Kumar P.L."/>
            <person name="Obidiegwu J.E."/>
            <person name="Bhattacharjee R."/>
            <person name="Rokhsar D.S."/>
        </authorList>
    </citation>
    <scope>NUCLEOTIDE SEQUENCE [LARGE SCALE GENOMIC DNA]</scope>
    <source>
        <strain evidence="2">cv. TDa95/00328</strain>
    </source>
</reference>
<proteinExistence type="predicted"/>
<accession>A0ACB7VNW9</accession>
<dbReference type="EMBL" id="CM037017">
    <property type="protein sequence ID" value="KAH7676272.1"/>
    <property type="molecule type" value="Genomic_DNA"/>
</dbReference>
<evidence type="ECO:0000313" key="2">
    <source>
        <dbReference type="Proteomes" id="UP000827976"/>
    </source>
</evidence>
<organism evidence="1 2">
    <name type="scientific">Dioscorea alata</name>
    <name type="common">Purple yam</name>
    <dbReference type="NCBI Taxonomy" id="55571"/>
    <lineage>
        <taxon>Eukaryota</taxon>
        <taxon>Viridiplantae</taxon>
        <taxon>Streptophyta</taxon>
        <taxon>Embryophyta</taxon>
        <taxon>Tracheophyta</taxon>
        <taxon>Spermatophyta</taxon>
        <taxon>Magnoliopsida</taxon>
        <taxon>Liliopsida</taxon>
        <taxon>Dioscoreales</taxon>
        <taxon>Dioscoreaceae</taxon>
        <taxon>Dioscorea</taxon>
    </lineage>
</organism>
<dbReference type="Proteomes" id="UP000827976">
    <property type="component" value="Chromosome 7"/>
</dbReference>